<dbReference type="EMBL" id="LR134350">
    <property type="protein sequence ID" value="VEG28804.1"/>
    <property type="molecule type" value="Genomic_DNA"/>
</dbReference>
<protein>
    <submittedName>
        <fullName evidence="3">Uncharacterized protein</fullName>
    </submittedName>
</protein>
<evidence type="ECO:0000313" key="3">
    <source>
        <dbReference type="EMBL" id="VEG28804.1"/>
    </source>
</evidence>
<feature type="region of interest" description="Disordered" evidence="1">
    <location>
        <begin position="169"/>
        <end position="213"/>
    </location>
</feature>
<dbReference type="OrthoDB" id="10006538at2"/>
<evidence type="ECO:0000256" key="2">
    <source>
        <dbReference type="SAM" id="Phobius"/>
    </source>
</evidence>
<proteinExistence type="predicted"/>
<dbReference type="Proteomes" id="UP000266895">
    <property type="component" value="Chromosome"/>
</dbReference>
<feature type="transmembrane region" description="Helical" evidence="2">
    <location>
        <begin position="136"/>
        <end position="159"/>
    </location>
</feature>
<name>A0A3S5EH36_9ACTO</name>
<feature type="transmembrane region" description="Helical" evidence="2">
    <location>
        <begin position="57"/>
        <end position="84"/>
    </location>
</feature>
<feature type="transmembrane region" description="Helical" evidence="2">
    <location>
        <begin position="29"/>
        <end position="51"/>
    </location>
</feature>
<accession>A0A3S5EH36</accession>
<keyword evidence="4" id="KW-1185">Reference proteome</keyword>
<evidence type="ECO:0000313" key="4">
    <source>
        <dbReference type="Proteomes" id="UP000266895"/>
    </source>
</evidence>
<feature type="region of interest" description="Disordered" evidence="1">
    <location>
        <begin position="1"/>
        <end position="22"/>
    </location>
</feature>
<evidence type="ECO:0000256" key="1">
    <source>
        <dbReference type="SAM" id="MobiDB-lite"/>
    </source>
</evidence>
<feature type="transmembrane region" description="Helical" evidence="2">
    <location>
        <begin position="96"/>
        <end position="116"/>
    </location>
</feature>
<organism evidence="3 4">
    <name type="scientific">Actinomyces howellii</name>
    <dbReference type="NCBI Taxonomy" id="52771"/>
    <lineage>
        <taxon>Bacteria</taxon>
        <taxon>Bacillati</taxon>
        <taxon>Actinomycetota</taxon>
        <taxon>Actinomycetes</taxon>
        <taxon>Actinomycetales</taxon>
        <taxon>Actinomycetaceae</taxon>
        <taxon>Actinomyces</taxon>
    </lineage>
</organism>
<gene>
    <name evidence="3" type="ORF">NCTC11636_01729</name>
</gene>
<dbReference type="AlphaFoldDB" id="A0A3S5EH36"/>
<sequence>MSGAFSHPGPAGPPGTTYARPRPNPGRTAVVVIAWVSVVLVPVAGFVAMVIDREAGWLMLTYVAGVGPLQALAHLTLAIMLGAARSAAPQRPVSPWIPVAYAVYVPTFLAAAYLILDFGDTPVSHTPWRESAEIAVLPLLVVSAAAFLALVVLVVLDLVRARKTRAMTPSGAQAWCPPRQPAPPGGPGDAPATGRAPHLPPGASHPRTPAPMV</sequence>
<keyword evidence="2" id="KW-0472">Membrane</keyword>
<keyword evidence="2" id="KW-1133">Transmembrane helix</keyword>
<dbReference type="KEGG" id="ahw:NCTC11636_01729"/>
<reference evidence="3 4" key="1">
    <citation type="submission" date="2018-12" db="EMBL/GenBank/DDBJ databases">
        <authorList>
            <consortium name="Pathogen Informatics"/>
        </authorList>
    </citation>
    <scope>NUCLEOTIDE SEQUENCE [LARGE SCALE GENOMIC DNA]</scope>
    <source>
        <strain evidence="3 4">NCTC11636</strain>
    </source>
</reference>
<dbReference type="RefSeq" id="WP_126382759.1">
    <property type="nucleotide sequence ID" value="NZ_LR134350.1"/>
</dbReference>
<keyword evidence="2" id="KW-0812">Transmembrane</keyword>